<gene>
    <name evidence="8" type="primary">cid14_1</name>
    <name evidence="8" type="ORF">A0H81_11528</name>
</gene>
<evidence type="ECO:0000313" key="8">
    <source>
        <dbReference type="EMBL" id="OBZ68490.1"/>
    </source>
</evidence>
<dbReference type="GO" id="GO:0005730">
    <property type="term" value="C:nucleolus"/>
    <property type="evidence" value="ECO:0007669"/>
    <property type="project" value="TreeGrafter"/>
</dbReference>
<dbReference type="GO" id="GO:1990817">
    <property type="term" value="F:poly(A) RNA polymerase activity"/>
    <property type="evidence" value="ECO:0007669"/>
    <property type="project" value="UniProtKB-EC"/>
</dbReference>
<dbReference type="SUPFAM" id="SSF81301">
    <property type="entry name" value="Nucleotidyltransferase"/>
    <property type="match status" value="1"/>
</dbReference>
<dbReference type="Gene3D" id="3.30.460.10">
    <property type="entry name" value="Beta Polymerase, domain 2"/>
    <property type="match status" value="1"/>
</dbReference>
<dbReference type="Pfam" id="PF22600">
    <property type="entry name" value="MTPAP-like_central"/>
    <property type="match status" value="1"/>
</dbReference>
<dbReference type="EC" id="2.7.7.19" evidence="2"/>
<keyword evidence="9" id="KW-1185">Reference proteome</keyword>
<accession>A0A1C7LV20</accession>
<dbReference type="Gene3D" id="1.10.1410.10">
    <property type="match status" value="1"/>
</dbReference>
<feature type="compositionally biased region" description="Polar residues" evidence="5">
    <location>
        <begin position="52"/>
        <end position="61"/>
    </location>
</feature>
<dbReference type="InterPro" id="IPR045862">
    <property type="entry name" value="Trf4-like"/>
</dbReference>
<feature type="compositionally biased region" description="Basic residues" evidence="5">
    <location>
        <begin position="38"/>
        <end position="48"/>
    </location>
</feature>
<dbReference type="GO" id="GO:0003729">
    <property type="term" value="F:mRNA binding"/>
    <property type="evidence" value="ECO:0007669"/>
    <property type="project" value="TreeGrafter"/>
</dbReference>
<dbReference type="OMA" id="LIGWLEM"/>
<dbReference type="OrthoDB" id="273917at2759"/>
<dbReference type="Proteomes" id="UP000092993">
    <property type="component" value="Unassembled WGS sequence"/>
</dbReference>
<dbReference type="PANTHER" id="PTHR23092:SF15">
    <property type="entry name" value="INACTIVE NON-CANONICAL POLY(A) RNA POLYMERASE PROTEIN TRF4-2-RELATED"/>
    <property type="match status" value="1"/>
</dbReference>
<dbReference type="SUPFAM" id="SSF81631">
    <property type="entry name" value="PAP/OAS1 substrate-binding domain"/>
    <property type="match status" value="1"/>
</dbReference>
<dbReference type="GO" id="GO:0043634">
    <property type="term" value="P:polyadenylation-dependent ncRNA catabolic process"/>
    <property type="evidence" value="ECO:0007669"/>
    <property type="project" value="TreeGrafter"/>
</dbReference>
<proteinExistence type="inferred from homology"/>
<reference evidence="8 9" key="1">
    <citation type="submission" date="2016-03" db="EMBL/GenBank/DDBJ databases">
        <title>Whole genome sequencing of Grifola frondosa 9006-11.</title>
        <authorList>
            <person name="Min B."/>
            <person name="Park H."/>
            <person name="Kim J.-G."/>
            <person name="Cho H."/>
            <person name="Oh Y.-L."/>
            <person name="Kong W.-S."/>
            <person name="Choi I.-G."/>
        </authorList>
    </citation>
    <scope>NUCLEOTIDE SEQUENCE [LARGE SCALE GENOMIC DNA]</scope>
    <source>
        <strain evidence="8 9">9006-11</strain>
    </source>
</reference>
<dbReference type="STRING" id="5627.A0A1C7LV20"/>
<evidence type="ECO:0000259" key="6">
    <source>
        <dbReference type="Pfam" id="PF03828"/>
    </source>
</evidence>
<dbReference type="PANTHER" id="PTHR23092">
    <property type="entry name" value="POLY(A) RNA POLYMERASE"/>
    <property type="match status" value="1"/>
</dbReference>
<evidence type="ECO:0000256" key="2">
    <source>
        <dbReference type="ARBA" id="ARBA00012388"/>
    </source>
</evidence>
<dbReference type="InterPro" id="IPR043519">
    <property type="entry name" value="NT_sf"/>
</dbReference>
<feature type="region of interest" description="Disordered" evidence="5">
    <location>
        <begin position="409"/>
        <end position="429"/>
    </location>
</feature>
<dbReference type="EMBL" id="LUGG01000020">
    <property type="protein sequence ID" value="OBZ68490.1"/>
    <property type="molecule type" value="Genomic_DNA"/>
</dbReference>
<feature type="domain" description="PAP-associated" evidence="6">
    <location>
        <begin position="281"/>
        <end position="338"/>
    </location>
</feature>
<protein>
    <recommendedName>
        <fullName evidence="2">polynucleotide adenylyltransferase</fullName>
        <ecNumber evidence="2">2.7.7.19</ecNumber>
    </recommendedName>
</protein>
<feature type="compositionally biased region" description="Basic and acidic residues" evidence="5">
    <location>
        <begin position="471"/>
        <end position="485"/>
    </location>
</feature>
<evidence type="ECO:0000259" key="7">
    <source>
        <dbReference type="Pfam" id="PF22600"/>
    </source>
</evidence>
<feature type="region of interest" description="Disordered" evidence="5">
    <location>
        <begin position="17"/>
        <end position="61"/>
    </location>
</feature>
<dbReference type="AlphaFoldDB" id="A0A1C7LV20"/>
<evidence type="ECO:0000256" key="5">
    <source>
        <dbReference type="SAM" id="MobiDB-lite"/>
    </source>
</evidence>
<name>A0A1C7LV20_GRIFR</name>
<evidence type="ECO:0000256" key="1">
    <source>
        <dbReference type="ARBA" id="ARBA00008593"/>
    </source>
</evidence>
<keyword evidence="4" id="KW-0460">Magnesium</keyword>
<feature type="compositionally biased region" description="Basic residues" evidence="5">
    <location>
        <begin position="416"/>
        <end position="427"/>
    </location>
</feature>
<organism evidence="8 9">
    <name type="scientific">Grifola frondosa</name>
    <name type="common">Maitake</name>
    <name type="synonym">Polyporus frondosus</name>
    <dbReference type="NCBI Taxonomy" id="5627"/>
    <lineage>
        <taxon>Eukaryota</taxon>
        <taxon>Fungi</taxon>
        <taxon>Dikarya</taxon>
        <taxon>Basidiomycota</taxon>
        <taxon>Agaricomycotina</taxon>
        <taxon>Agaricomycetes</taxon>
        <taxon>Polyporales</taxon>
        <taxon>Grifolaceae</taxon>
        <taxon>Grifola</taxon>
    </lineage>
</organism>
<feature type="domain" description="Poly(A) RNA polymerase mitochondrial-like central palm" evidence="7">
    <location>
        <begin position="81"/>
        <end position="218"/>
    </location>
</feature>
<sequence>MSEGSSSLHPTLLDRIAEAPNVSGPSNAVLPITEKPSTRRRKSCKRKRAPNDTANVETPSWHTPWNETLGMTQYESKAQRLHDEIVAFVTYILPTTQERRARELVIARVRELARRRFNNAAIDTFGSVAQNLYLPEGDTDLVITTYHEVDQSAKKRALFQLSALIKNSAVAHDVQVIHRARVPLISFKTVSELGSFKVDISLNATDGVKAIPIIREYLDKMPALRYLILIVKSLLSKDRLNSASDGGLSSYAVTCLVISFLQVNPQNVPTKFIENPMESESLGRLLMDFLDYYGNTFPYSTSYISITEGKLLSKESKGWASTTHPENLCIQCPINPDNDVGRPTSKIGHIRTLFREAHQALQNYPFSDANGNILGAILGVSNETLAHRQHLREIVESGSLERTLMDTVPLQPTIPRNRHSNAGRSRKSQPYILQSSYGLRDPHLNYRADSLPIYGGPSNVGPVRSSNRGGRLRDAPDDPRGRRRR</sequence>
<dbReference type="GO" id="GO:0031123">
    <property type="term" value="P:RNA 3'-end processing"/>
    <property type="evidence" value="ECO:0007669"/>
    <property type="project" value="TreeGrafter"/>
</dbReference>
<dbReference type="CDD" id="cd05402">
    <property type="entry name" value="NT_PAP_TUTase"/>
    <property type="match status" value="1"/>
</dbReference>
<comment type="similarity">
    <text evidence="1">Belongs to the DNA polymerase type-B-like family.</text>
</comment>
<dbReference type="GO" id="GO:0031499">
    <property type="term" value="C:TRAMP complex"/>
    <property type="evidence" value="ECO:0007669"/>
    <property type="project" value="TreeGrafter"/>
</dbReference>
<dbReference type="GO" id="GO:0010605">
    <property type="term" value="P:negative regulation of macromolecule metabolic process"/>
    <property type="evidence" value="ECO:0007669"/>
    <property type="project" value="UniProtKB-ARBA"/>
</dbReference>
<dbReference type="InterPro" id="IPR054708">
    <property type="entry name" value="MTPAP-like_central"/>
</dbReference>
<evidence type="ECO:0000313" key="9">
    <source>
        <dbReference type="Proteomes" id="UP000092993"/>
    </source>
</evidence>
<comment type="caution">
    <text evidence="8">The sequence shown here is derived from an EMBL/GenBank/DDBJ whole genome shotgun (WGS) entry which is preliminary data.</text>
</comment>
<feature type="region of interest" description="Disordered" evidence="5">
    <location>
        <begin position="450"/>
        <end position="485"/>
    </location>
</feature>
<evidence type="ECO:0000256" key="4">
    <source>
        <dbReference type="ARBA" id="ARBA00022842"/>
    </source>
</evidence>
<dbReference type="InterPro" id="IPR002058">
    <property type="entry name" value="PAP_assoc"/>
</dbReference>
<keyword evidence="3" id="KW-0479">Metal-binding</keyword>
<dbReference type="Pfam" id="PF03828">
    <property type="entry name" value="PAP_assoc"/>
    <property type="match status" value="1"/>
</dbReference>
<evidence type="ECO:0000256" key="3">
    <source>
        <dbReference type="ARBA" id="ARBA00022723"/>
    </source>
</evidence>
<dbReference type="GO" id="GO:0046872">
    <property type="term" value="F:metal ion binding"/>
    <property type="evidence" value="ECO:0007669"/>
    <property type="project" value="UniProtKB-KW"/>
</dbReference>